<sequence length="344" mass="37804">MRIKSYITAVSVSLTAIMGTFSAFAGTLDDVKSRGYVQCGVSSGLVGFSIPDEKGEWTGFDVDYCRAVSAAIFGDGAKVKFVPLSSKERFTALQSGEIDVLIRNTTWTMGRETSLGLDFVGINYYDGQGFMINGKNLDNITSALQLSGASICVQSGTSTELTLADYFRQNKMDYTPVVFDKFSEVNQAYDSGRCDVYTTDQSSLYGLRLQLQNPNDHVVLPQIISKEPFGPAVRQGDPQWADVVRWTHNALLNAEEYGITKANVDTMLQSHNPDIKRLLGVEEGNTIGKDIGLENDWAVKIIRSVGNYGEIFERNIGQNTPLKISRGINALWSKGGLQYGLPIR</sequence>
<evidence type="ECO:0000256" key="2">
    <source>
        <dbReference type="ARBA" id="ARBA00022448"/>
    </source>
</evidence>
<comment type="similarity">
    <text evidence="1">Belongs to the bacterial solute-binding protein 3 family.</text>
</comment>
<comment type="caution">
    <text evidence="6">The sequence shown here is derived from an EMBL/GenBank/DDBJ whole genome shotgun (WGS) entry which is preliminary data.</text>
</comment>
<evidence type="ECO:0000256" key="1">
    <source>
        <dbReference type="ARBA" id="ARBA00010333"/>
    </source>
</evidence>
<dbReference type="EMBL" id="AIMB01000008">
    <property type="protein sequence ID" value="EJF88674.1"/>
    <property type="molecule type" value="Genomic_DNA"/>
</dbReference>
<keyword evidence="3 4" id="KW-0732">Signal</keyword>
<dbReference type="Proteomes" id="UP000008952">
    <property type="component" value="Unassembled WGS sequence"/>
</dbReference>
<dbReference type="GO" id="GO:0006865">
    <property type="term" value="P:amino acid transport"/>
    <property type="evidence" value="ECO:0007669"/>
    <property type="project" value="TreeGrafter"/>
</dbReference>
<feature type="chain" id="PRO_5003738551" evidence="4">
    <location>
        <begin position="26"/>
        <end position="344"/>
    </location>
</feature>
<feature type="signal peptide" evidence="4">
    <location>
        <begin position="1"/>
        <end position="25"/>
    </location>
</feature>
<dbReference type="Gene3D" id="3.40.190.10">
    <property type="entry name" value="Periplasmic binding protein-like II"/>
    <property type="match status" value="2"/>
</dbReference>
<dbReference type="eggNOG" id="COG0834">
    <property type="taxonomic scope" value="Bacteria"/>
</dbReference>
<protein>
    <submittedName>
        <fullName evidence="6">Lysine-arginine-ornithine-binding periplasmic protein</fullName>
    </submittedName>
</protein>
<proteinExistence type="inferred from homology"/>
<evidence type="ECO:0000256" key="4">
    <source>
        <dbReference type="SAM" id="SignalP"/>
    </source>
</evidence>
<dbReference type="InterPro" id="IPR051455">
    <property type="entry name" value="Bact_solute-bind_prot3"/>
</dbReference>
<accession>J0QZK5</accession>
<dbReference type="PATRIC" id="fig|1094558.3.peg.1324"/>
<keyword evidence="7" id="KW-1185">Reference proteome</keyword>
<dbReference type="STRING" id="1094558.ME5_01225"/>
<dbReference type="SUPFAM" id="SSF53850">
    <property type="entry name" value="Periplasmic binding protein-like II"/>
    <property type="match status" value="1"/>
</dbReference>
<feature type="domain" description="Solute-binding protein family 3/N-terminal" evidence="5">
    <location>
        <begin position="36"/>
        <end position="267"/>
    </location>
</feature>
<reference evidence="6 7" key="1">
    <citation type="submission" date="2012-03" db="EMBL/GenBank/DDBJ databases">
        <title>The Genome Sequence of Bartonella tamiae Th239.</title>
        <authorList>
            <consortium name="The Broad Institute Genome Sequencing Platform"/>
            <consortium name="The Broad Institute Genome Sequencing Center for Infectious Disease"/>
            <person name="Feldgarden M."/>
            <person name="Kirby J."/>
            <person name="Kosoy M."/>
            <person name="Birtles R."/>
            <person name="Probert W.S."/>
            <person name="Chiaraviglio L."/>
            <person name="Young S.K."/>
            <person name="Zeng Q."/>
            <person name="Gargeya S."/>
            <person name="Fitzgerald M."/>
            <person name="Haas B."/>
            <person name="Abouelleil A."/>
            <person name="Alvarado L."/>
            <person name="Arachchi H.M."/>
            <person name="Berlin A."/>
            <person name="Chapman S.B."/>
            <person name="Gearin G."/>
            <person name="Goldberg J."/>
            <person name="Griggs A."/>
            <person name="Gujja S."/>
            <person name="Hansen M."/>
            <person name="Heiman D."/>
            <person name="Howarth C."/>
            <person name="Larimer J."/>
            <person name="Lui A."/>
            <person name="MacDonald P.J.P."/>
            <person name="McCowen C."/>
            <person name="Montmayeur A."/>
            <person name="Murphy C."/>
            <person name="Neiman D."/>
            <person name="Pearson M."/>
            <person name="Priest M."/>
            <person name="Roberts A."/>
            <person name="Saif S."/>
            <person name="Shea T."/>
            <person name="Sisk P."/>
            <person name="Stolte C."/>
            <person name="Sykes S."/>
            <person name="Wortman J."/>
            <person name="Nusbaum C."/>
            <person name="Birren B."/>
        </authorList>
    </citation>
    <scope>NUCLEOTIDE SEQUENCE [LARGE SCALE GENOMIC DNA]</scope>
    <source>
        <strain evidence="6 7">Th239</strain>
    </source>
</reference>
<dbReference type="PANTHER" id="PTHR30085">
    <property type="entry name" value="AMINO ACID ABC TRANSPORTER PERMEASE"/>
    <property type="match status" value="1"/>
</dbReference>
<name>J0QZK5_9HYPH</name>
<keyword evidence="2" id="KW-0813">Transport</keyword>
<evidence type="ECO:0000313" key="6">
    <source>
        <dbReference type="EMBL" id="EJF88674.1"/>
    </source>
</evidence>
<evidence type="ECO:0000313" key="7">
    <source>
        <dbReference type="Proteomes" id="UP000008952"/>
    </source>
</evidence>
<evidence type="ECO:0000259" key="5">
    <source>
        <dbReference type="SMART" id="SM00062"/>
    </source>
</evidence>
<dbReference type="HOGENOM" id="CLU_019602_3_2_5"/>
<organism evidence="6 7">
    <name type="scientific">Bartonella tamiae Th239</name>
    <dbReference type="NCBI Taxonomy" id="1094558"/>
    <lineage>
        <taxon>Bacteria</taxon>
        <taxon>Pseudomonadati</taxon>
        <taxon>Pseudomonadota</taxon>
        <taxon>Alphaproteobacteria</taxon>
        <taxon>Hyphomicrobiales</taxon>
        <taxon>Bartonellaceae</taxon>
        <taxon>Bartonella</taxon>
    </lineage>
</organism>
<dbReference type="InterPro" id="IPR001638">
    <property type="entry name" value="Solute-binding_3/MltF_N"/>
</dbReference>
<dbReference type="Pfam" id="PF00497">
    <property type="entry name" value="SBP_bac_3"/>
    <property type="match status" value="1"/>
</dbReference>
<dbReference type="CDD" id="cd13692">
    <property type="entry name" value="PBP2_BztA"/>
    <property type="match status" value="1"/>
</dbReference>
<dbReference type="OrthoDB" id="9777941at2"/>
<dbReference type="SMART" id="SM00062">
    <property type="entry name" value="PBPb"/>
    <property type="match status" value="1"/>
</dbReference>
<dbReference type="AlphaFoldDB" id="J0QZK5"/>
<dbReference type="PANTHER" id="PTHR30085:SF7">
    <property type="entry name" value="AMINO-ACID ABC TRANSPORTER-BINDING PROTEIN YHDW-RELATED"/>
    <property type="match status" value="1"/>
</dbReference>
<gene>
    <name evidence="6" type="ORF">ME5_01225</name>
</gene>
<evidence type="ECO:0000256" key="3">
    <source>
        <dbReference type="ARBA" id="ARBA00022729"/>
    </source>
</evidence>